<name>A0ABP3IDI0_9ACTN</name>
<sequence>MTTGAAERPHPRERLLDTAGRLFGDILCRPGFRGCGFLNAASEYPDPNHRVRVLVAEHRRWFHGVLRAVVRDAGHPDPEHVARALVVLRGRAMVGGHLDDPQVLRATLRGAAENLLAP</sequence>
<evidence type="ECO:0008006" key="3">
    <source>
        <dbReference type="Google" id="ProtNLM"/>
    </source>
</evidence>
<dbReference type="InterPro" id="IPR036271">
    <property type="entry name" value="Tet_transcr_reg_TetR-rel_C_sf"/>
</dbReference>
<evidence type="ECO:0000313" key="1">
    <source>
        <dbReference type="EMBL" id="GAA0396516.1"/>
    </source>
</evidence>
<dbReference type="Gene3D" id="1.10.357.10">
    <property type="entry name" value="Tetracycline Repressor, domain 2"/>
    <property type="match status" value="1"/>
</dbReference>
<evidence type="ECO:0000313" key="2">
    <source>
        <dbReference type="Proteomes" id="UP001500879"/>
    </source>
</evidence>
<gene>
    <name evidence="1" type="ORF">GCM10010357_17020</name>
</gene>
<accession>A0ABP3IDI0</accession>
<dbReference type="EMBL" id="BAAABX010000017">
    <property type="protein sequence ID" value="GAA0396516.1"/>
    <property type="molecule type" value="Genomic_DNA"/>
</dbReference>
<protein>
    <recommendedName>
        <fullName evidence="3">TetR family transcriptional regulator</fullName>
    </recommendedName>
</protein>
<proteinExistence type="predicted"/>
<organism evidence="1 2">
    <name type="scientific">Streptomyces luteireticuli</name>
    <dbReference type="NCBI Taxonomy" id="173858"/>
    <lineage>
        <taxon>Bacteria</taxon>
        <taxon>Bacillati</taxon>
        <taxon>Actinomycetota</taxon>
        <taxon>Actinomycetes</taxon>
        <taxon>Kitasatosporales</taxon>
        <taxon>Streptomycetaceae</taxon>
        <taxon>Streptomyces</taxon>
    </lineage>
</organism>
<comment type="caution">
    <text evidence="1">The sequence shown here is derived from an EMBL/GenBank/DDBJ whole genome shotgun (WGS) entry which is preliminary data.</text>
</comment>
<reference evidence="2" key="1">
    <citation type="journal article" date="2019" name="Int. J. Syst. Evol. Microbiol.">
        <title>The Global Catalogue of Microorganisms (GCM) 10K type strain sequencing project: providing services to taxonomists for standard genome sequencing and annotation.</title>
        <authorList>
            <consortium name="The Broad Institute Genomics Platform"/>
            <consortium name="The Broad Institute Genome Sequencing Center for Infectious Disease"/>
            <person name="Wu L."/>
            <person name="Ma J."/>
        </authorList>
    </citation>
    <scope>NUCLEOTIDE SEQUENCE [LARGE SCALE GENOMIC DNA]</scope>
    <source>
        <strain evidence="2">JCM 4788</strain>
    </source>
</reference>
<dbReference type="RefSeq" id="WP_344021632.1">
    <property type="nucleotide sequence ID" value="NZ_BAAABX010000017.1"/>
</dbReference>
<keyword evidence="2" id="KW-1185">Reference proteome</keyword>
<dbReference type="SUPFAM" id="SSF48498">
    <property type="entry name" value="Tetracyclin repressor-like, C-terminal domain"/>
    <property type="match status" value="1"/>
</dbReference>
<dbReference type="Proteomes" id="UP001500879">
    <property type="component" value="Unassembled WGS sequence"/>
</dbReference>